<protein>
    <recommendedName>
        <fullName evidence="1">Gp28/Gp37-like domain-containing protein</fullName>
    </recommendedName>
</protein>
<organism evidence="2 3">
    <name type="scientific">Gordonia amicalis</name>
    <dbReference type="NCBI Taxonomy" id="89053"/>
    <lineage>
        <taxon>Bacteria</taxon>
        <taxon>Bacillati</taxon>
        <taxon>Actinomycetota</taxon>
        <taxon>Actinomycetes</taxon>
        <taxon>Mycobacteriales</taxon>
        <taxon>Gordoniaceae</taxon>
        <taxon>Gordonia</taxon>
    </lineage>
</organism>
<proteinExistence type="predicted"/>
<dbReference type="InterPro" id="IPR029432">
    <property type="entry name" value="Gp28/Gp37-like_dom"/>
</dbReference>
<keyword evidence="3" id="KW-1185">Reference proteome</keyword>
<accession>A0ABU4DLJ9</accession>
<dbReference type="Proteomes" id="UP001185779">
    <property type="component" value="Unassembled WGS sequence"/>
</dbReference>
<dbReference type="RefSeq" id="WP_317505612.1">
    <property type="nucleotide sequence ID" value="NZ_JAWLKI010000038.1"/>
</dbReference>
<evidence type="ECO:0000313" key="2">
    <source>
        <dbReference type="EMBL" id="MDV6309901.1"/>
    </source>
</evidence>
<gene>
    <name evidence="2" type="ORF">R3P94_21780</name>
</gene>
<evidence type="ECO:0000313" key="3">
    <source>
        <dbReference type="Proteomes" id="UP001185779"/>
    </source>
</evidence>
<comment type="caution">
    <text evidence="2">The sequence shown here is derived from an EMBL/GenBank/DDBJ whole genome shotgun (WGS) entry which is preliminary data.</text>
</comment>
<dbReference type="Pfam" id="PF14594">
    <property type="entry name" value="Sipho_Gp37"/>
    <property type="match status" value="1"/>
</dbReference>
<feature type="domain" description="Gp28/Gp37-like" evidence="1">
    <location>
        <begin position="53"/>
        <end position="496"/>
    </location>
</feature>
<name>A0ABU4DLJ9_9ACTN</name>
<dbReference type="EMBL" id="JAWLKI010000038">
    <property type="protein sequence ID" value="MDV6309901.1"/>
    <property type="molecule type" value="Genomic_DNA"/>
</dbReference>
<reference evidence="2 3" key="1">
    <citation type="submission" date="2023-10" db="EMBL/GenBank/DDBJ databases">
        <title>Development of a sustainable strategy for remediation of hydrocarbon-contaminated territories based on the waste exchange concept.</title>
        <authorList>
            <person name="Krivoruchko A."/>
        </authorList>
    </citation>
    <scope>NUCLEOTIDE SEQUENCE [LARGE SCALE GENOMIC DNA]</scope>
    <source>
        <strain evidence="2 3">IEGM 1266</strain>
    </source>
</reference>
<evidence type="ECO:0000259" key="1">
    <source>
        <dbReference type="Pfam" id="PF14594"/>
    </source>
</evidence>
<sequence>MIIGAPRPNTVEGAFDYFDVGIRNSSGTIDWRPVGRYERAMIKPTWGLQPEVGTFSLAPNHPLVSTIRKNNVHRKCWHFRAGYNGLPAFSGRIMDVDFDGAPGRAPWTYTVKGNKTIWLNSMVAWVNNLFPPEVQFNITGKQDVRWGWPDPVFKSYVASVATRLDVPVFSALPIKQPETFNPPDLDDMNGLDDLLDLLFDIGESGVGLSARFPSLHDLFTPTVERLNMGVSMRTWDGRGTSPTVFNTSSLADLQSIVNASSDNFLHLSQLSKPINEGLWSYDMDRAGYVFDTHNRRDRRNVQFRSDGGQIRRFKYHAGHPTMYQAIVGGKSLSIINETIEIGANLAIAAIIAAIATIPGAAGVAGLSVGVGDLFDDIFFAYQVFWDSSIRDSVGAEDALPEQFADNTAAHTIDAYAVGHKMLDENGGKESLTITAAAGSPNGWGVSFGADNGTARRYQLGDIVTCWDDGNVVTQYVSEVAIEHVPGQALTEQPTLGFDKRAKGPWDRAFGLFGQAQAGLNAFANSL</sequence>